<gene>
    <name evidence="2" type="ORF">R1CP_35805</name>
</gene>
<protein>
    <submittedName>
        <fullName evidence="2">Uncharacterized protein</fullName>
    </submittedName>
</protein>
<dbReference type="Proteomes" id="UP000186108">
    <property type="component" value="Plasmid pR1CP1"/>
</dbReference>
<proteinExistence type="predicted"/>
<geneLocation type="plasmid" evidence="3">
    <name>pr1cp1</name>
</geneLocation>
<name>A0A1B1KGP2_RHOOP</name>
<evidence type="ECO:0000313" key="3">
    <source>
        <dbReference type="Proteomes" id="UP000186108"/>
    </source>
</evidence>
<evidence type="ECO:0000256" key="1">
    <source>
        <dbReference type="SAM" id="MobiDB-lite"/>
    </source>
</evidence>
<feature type="region of interest" description="Disordered" evidence="1">
    <location>
        <begin position="103"/>
        <end position="126"/>
    </location>
</feature>
<organism evidence="2 3">
    <name type="scientific">Rhodococcus opacus</name>
    <name type="common">Nocardia opaca</name>
    <dbReference type="NCBI Taxonomy" id="37919"/>
    <lineage>
        <taxon>Bacteria</taxon>
        <taxon>Bacillati</taxon>
        <taxon>Actinomycetota</taxon>
        <taxon>Actinomycetes</taxon>
        <taxon>Mycobacteriales</taxon>
        <taxon>Nocardiaceae</taxon>
        <taxon>Rhodococcus</taxon>
    </lineage>
</organism>
<dbReference type="PATRIC" id="fig|37919.13.peg.7536"/>
<accession>A0A1B1KGP2</accession>
<keyword evidence="2" id="KW-0614">Plasmid</keyword>
<dbReference type="AlphaFoldDB" id="A0A1B1KGP2"/>
<evidence type="ECO:0000313" key="2">
    <source>
        <dbReference type="EMBL" id="ANS31767.1"/>
    </source>
</evidence>
<dbReference type="EMBL" id="CP009112">
    <property type="protein sequence ID" value="ANS31767.1"/>
    <property type="molecule type" value="Genomic_DNA"/>
</dbReference>
<reference evidence="2 3" key="1">
    <citation type="submission" date="2014-07" db="EMBL/GenBank/DDBJ databases">
        <authorList>
            <person name="Zhang J.E."/>
            <person name="Yang H."/>
            <person name="Guo J."/>
            <person name="Deng Z."/>
            <person name="Luo H."/>
            <person name="Luo M."/>
            <person name="Zhao B."/>
        </authorList>
    </citation>
    <scope>NUCLEOTIDE SEQUENCE [LARGE SCALE GENOMIC DNA]</scope>
    <source>
        <strain evidence="2 3">1CP</strain>
        <plasmid evidence="3">Plasmid pr1cp1</plasmid>
    </source>
</reference>
<sequence>MAHPAAAHSPTVIGPERADEYLAQMGIDIADINDAIDAGEIMAGNITTNHPITAAGLTRWIHVVGRLREKLASSGLWSPDNPQNRPISKRNDARYTLSTVGGDEVTGIADHPRGPSAARKKGKSTAEAVNGMDSLIRIETLRPSPDNGDGTAPPNGNWFLIYHRADGSVRLEVSLPLGFDENEGQFTGWRVRVILPDWRPKEISEKKPLDVGGQDVDFQIFEAS</sequence>